<dbReference type="SMART" id="SM00560">
    <property type="entry name" value="LamGL"/>
    <property type="match status" value="2"/>
</dbReference>
<evidence type="ECO:0000259" key="5">
    <source>
        <dbReference type="SMART" id="SM00560"/>
    </source>
</evidence>
<evidence type="ECO:0000256" key="1">
    <source>
        <dbReference type="ARBA" id="ARBA00022729"/>
    </source>
</evidence>
<dbReference type="EMBL" id="FMCU01000018">
    <property type="protein sequence ID" value="SCF45748.1"/>
    <property type="molecule type" value="Genomic_DNA"/>
</dbReference>
<keyword evidence="7" id="KW-1185">Reference proteome</keyword>
<dbReference type="SUPFAM" id="SSF49899">
    <property type="entry name" value="Concanavalin A-like lectins/glucanases"/>
    <property type="match status" value="2"/>
</dbReference>
<evidence type="ECO:0000313" key="6">
    <source>
        <dbReference type="EMBL" id="SCF45748.1"/>
    </source>
</evidence>
<keyword evidence="2" id="KW-1015">Disulfide bond</keyword>
<evidence type="ECO:0000313" key="7">
    <source>
        <dbReference type="Proteomes" id="UP000198797"/>
    </source>
</evidence>
<dbReference type="Gene3D" id="2.60.120.200">
    <property type="match status" value="2"/>
</dbReference>
<feature type="domain" description="LamG-like jellyroll fold" evidence="5">
    <location>
        <begin position="802"/>
        <end position="949"/>
    </location>
</feature>
<feature type="compositionally biased region" description="Low complexity" evidence="3">
    <location>
        <begin position="273"/>
        <end position="285"/>
    </location>
</feature>
<dbReference type="GO" id="GO:0006955">
    <property type="term" value="P:immune response"/>
    <property type="evidence" value="ECO:0007669"/>
    <property type="project" value="InterPro"/>
</dbReference>
<gene>
    <name evidence="6" type="ORF">GA0070216_118134</name>
</gene>
<evidence type="ECO:0000256" key="4">
    <source>
        <dbReference type="SAM" id="SignalP"/>
    </source>
</evidence>
<organism evidence="6 7">
    <name type="scientific">Micromonospora matsumotoense</name>
    <dbReference type="NCBI Taxonomy" id="121616"/>
    <lineage>
        <taxon>Bacteria</taxon>
        <taxon>Bacillati</taxon>
        <taxon>Actinomycetota</taxon>
        <taxon>Actinomycetes</taxon>
        <taxon>Micromonosporales</taxon>
        <taxon>Micromonosporaceae</taxon>
        <taxon>Micromonospora</taxon>
    </lineage>
</organism>
<dbReference type="Proteomes" id="UP000198797">
    <property type="component" value="Unassembled WGS sequence"/>
</dbReference>
<dbReference type="AlphaFoldDB" id="A0A1C5AKH8"/>
<dbReference type="Pfam" id="PF13385">
    <property type="entry name" value="Laminin_G_3"/>
    <property type="match status" value="2"/>
</dbReference>
<feature type="domain" description="LamG-like jellyroll fold" evidence="5">
    <location>
        <begin position="1069"/>
        <end position="1230"/>
    </location>
</feature>
<dbReference type="PANTHER" id="PTHR46943:SF1">
    <property type="entry name" value="PENTRAXIN-RELATED PROTEIN PTX3"/>
    <property type="match status" value="1"/>
</dbReference>
<evidence type="ECO:0000256" key="3">
    <source>
        <dbReference type="SAM" id="MobiDB-lite"/>
    </source>
</evidence>
<dbReference type="PANTHER" id="PTHR46943">
    <property type="entry name" value="PENTRAXIN-RELATED PROTEIN PTX3"/>
    <property type="match status" value="1"/>
</dbReference>
<feature type="region of interest" description="Disordered" evidence="3">
    <location>
        <begin position="252"/>
        <end position="288"/>
    </location>
</feature>
<dbReference type="InterPro" id="IPR006558">
    <property type="entry name" value="LamG-like"/>
</dbReference>
<dbReference type="STRING" id="121616.GA0070216_118134"/>
<protein>
    <submittedName>
        <fullName evidence="6">Concanavalin A-like lectin/glucanases superfamily protein</fullName>
    </submittedName>
</protein>
<dbReference type="InterPro" id="IPR042837">
    <property type="entry name" value="PTX3"/>
</dbReference>
<dbReference type="InterPro" id="IPR013320">
    <property type="entry name" value="ConA-like_dom_sf"/>
</dbReference>
<evidence type="ECO:0000256" key="2">
    <source>
        <dbReference type="ARBA" id="ARBA00023157"/>
    </source>
</evidence>
<keyword evidence="6" id="KW-0430">Lectin</keyword>
<accession>A0A1C5AKH8</accession>
<sequence length="1248" mass="131627">MTPAPTDPTRLGGPTAGRRVTALVALAGLLAGSVATGAGAAQATPGSPARAVGDVSVAPDAASAVTAARRSGHRVEVGSARTELTQLFANPSGGFTAEAAVMPQRVKRDDGSWVNIDLSLRRSADGWAPKASAAQVRFSDGGRGPAVVLSRAGRTLSLSWPDGLPKPTVSGEAATYAEVLPGTDLVLRATHTGFTHVFVVRTPQAAANARLRELRFDLGGEAQVRQGAGGRLSAVVDGQEIASAESAVMWDSTTGSGDAGLAGRASGGTVTRSGPSTSSTAAAPGDRARTAAVRAEVSDGQLVLRPDPQLLTGGKATFPVFIDPAWSTAKSRWAYATQNNSNNTDTTIARVGKDPDSGKIYRSYFDFPLSAIRGKHIESAYVQMKLDHSWSCTDTPTYLYHSNGIASTPRTTWAPKLHSQKSTAQSHANEGFGCSDSPQPDMTVNFTGSAVTSLIQTHATNNYSNVTVGFCACSGTDGSGESTTDRWKKFWPNSAKLVVDYDSVPGAPYSLQTSGVACAPGQRISIGTLTPTFSGIFPDADKTQALTTAYEWLQVPSTGTYGDSTPRKPAPLGASVPAGGRSTTASLPALTEGQVYAFRARATDPAPYSKTSAWSAWCEFRIDTSIPPVVVTRSGPDEPLPGEKVTFGFSSTDTSVTKFRYGWTFPGTIEVPATSACSYHVPTGTNICYRIGSVSLSVPKYGQNTLHVRAYDGAGNPGDASAEFIAGRPSPAIARWGLETLPGVGTSAALADAQPALGGDTPLTASNVAWAPDVRIIKGATSTFNGTSSHLHTTGPVVDTSKSYGVAAWVRLSALPTQNMAIATQAGDCMYGFFFGVYVSDGVPRWDVTTRSNDCAASATYTNVSPENTAITSADVGRWQHVAFSYDEEAKLITLFVDGVPVAAEPWTTAWSASNGFQVGRNAAGGLTNNFFQGSVAQMQVYNRALVPHDFTGQRRDEEGSGGFDEPGMLKPVRVGQWTFDGAVGCYEENPSDWTLCMSPENTSFGRRIAFTKGVDVGDGSRASFLSFDSQAIDDPTQTTVEYGRSQDDVIGNPQNPNWQDGRVLRTDQSFSVSAWVQPRSLGIQTAVSQIGTKQSSFYLGQRTKVVSGNPVNWWSFSIFGIDSDSLGGRFADAFMTSRNMTEEADLSHWTHLVGVYDASLREVRLYVDGKPVATTPFGTGSFTGAFDATGPLYVGAARFTPLGAATQLVDRWHGDIDDVGLYQGALSDNDVREINETEAVREADVTG</sequence>
<dbReference type="GO" id="GO:0030246">
    <property type="term" value="F:carbohydrate binding"/>
    <property type="evidence" value="ECO:0007669"/>
    <property type="project" value="UniProtKB-KW"/>
</dbReference>
<feature type="chain" id="PRO_5008711314" evidence="4">
    <location>
        <begin position="41"/>
        <end position="1248"/>
    </location>
</feature>
<feature type="region of interest" description="Disordered" evidence="3">
    <location>
        <begin position="560"/>
        <end position="580"/>
    </location>
</feature>
<reference evidence="7" key="1">
    <citation type="submission" date="2016-06" db="EMBL/GenBank/DDBJ databases">
        <authorList>
            <person name="Varghese N."/>
            <person name="Submissions Spin"/>
        </authorList>
    </citation>
    <scope>NUCLEOTIDE SEQUENCE [LARGE SCALE GENOMIC DNA]</scope>
    <source>
        <strain evidence="7">DSM 44100</strain>
    </source>
</reference>
<keyword evidence="1 4" id="KW-0732">Signal</keyword>
<proteinExistence type="predicted"/>
<feature type="signal peptide" evidence="4">
    <location>
        <begin position="1"/>
        <end position="40"/>
    </location>
</feature>
<name>A0A1C5AKH8_9ACTN</name>